<organism evidence="1 2">
    <name type="scientific">Characodon lateralis</name>
    <dbReference type="NCBI Taxonomy" id="208331"/>
    <lineage>
        <taxon>Eukaryota</taxon>
        <taxon>Metazoa</taxon>
        <taxon>Chordata</taxon>
        <taxon>Craniata</taxon>
        <taxon>Vertebrata</taxon>
        <taxon>Euteleostomi</taxon>
        <taxon>Actinopterygii</taxon>
        <taxon>Neopterygii</taxon>
        <taxon>Teleostei</taxon>
        <taxon>Neoteleostei</taxon>
        <taxon>Acanthomorphata</taxon>
        <taxon>Ovalentaria</taxon>
        <taxon>Atherinomorphae</taxon>
        <taxon>Cyprinodontiformes</taxon>
        <taxon>Goodeidae</taxon>
        <taxon>Characodon</taxon>
    </lineage>
</organism>
<dbReference type="EMBL" id="JAHUTJ010049872">
    <property type="protein sequence ID" value="MED6283611.1"/>
    <property type="molecule type" value="Genomic_DNA"/>
</dbReference>
<evidence type="ECO:0000313" key="1">
    <source>
        <dbReference type="EMBL" id="MED6283611.1"/>
    </source>
</evidence>
<name>A0ABU7E8P7_9TELE</name>
<protein>
    <submittedName>
        <fullName evidence="1">Uncharacterized protein</fullName>
    </submittedName>
</protein>
<evidence type="ECO:0000313" key="2">
    <source>
        <dbReference type="Proteomes" id="UP001352852"/>
    </source>
</evidence>
<comment type="caution">
    <text evidence="1">The sequence shown here is derived from an EMBL/GenBank/DDBJ whole genome shotgun (WGS) entry which is preliminary data.</text>
</comment>
<keyword evidence="2" id="KW-1185">Reference proteome</keyword>
<sequence>MTSTSAYFCRVMGELGPISSGHQAIGRVHPGQVASPSQGSIETQSAVNHANTLIPQDNLERPKNLTVMLMDCGRKLEYLERTHVCTGRTCKPNAESAQVGIQTQELLAARCYHLCHCAAHRNNKRKCPVPSCSAPHGWAC</sequence>
<accession>A0ABU7E8P7</accession>
<proteinExistence type="predicted"/>
<reference evidence="1 2" key="1">
    <citation type="submission" date="2021-06" db="EMBL/GenBank/DDBJ databases">
        <authorList>
            <person name="Palmer J.M."/>
        </authorList>
    </citation>
    <scope>NUCLEOTIDE SEQUENCE [LARGE SCALE GENOMIC DNA]</scope>
    <source>
        <strain evidence="1 2">CL_MEX2019</strain>
        <tissue evidence="1">Muscle</tissue>
    </source>
</reference>
<gene>
    <name evidence="1" type="ORF">CHARACLAT_010678</name>
</gene>
<dbReference type="Proteomes" id="UP001352852">
    <property type="component" value="Unassembled WGS sequence"/>
</dbReference>